<dbReference type="EMBL" id="DF974885">
    <property type="protein sequence ID" value="GAU50831.1"/>
    <property type="molecule type" value="Genomic_DNA"/>
</dbReference>
<accession>A0A2Z6P318</accession>
<reference evidence="2" key="1">
    <citation type="journal article" date="2017" name="Front. Plant Sci.">
        <title>Climate Clever Clovers: New Paradigm to Reduce the Environmental Footprint of Ruminants by Breeding Low Methanogenic Forages Utilizing Haplotype Variation.</title>
        <authorList>
            <person name="Kaur P."/>
            <person name="Appels R."/>
            <person name="Bayer P.E."/>
            <person name="Keeble-Gagnere G."/>
            <person name="Wang J."/>
            <person name="Hirakawa H."/>
            <person name="Shirasawa K."/>
            <person name="Vercoe P."/>
            <person name="Stefanova K."/>
            <person name="Durmic Z."/>
            <person name="Nichols P."/>
            <person name="Revell C."/>
            <person name="Isobe S.N."/>
            <person name="Edwards D."/>
            <person name="Erskine W."/>
        </authorList>
    </citation>
    <scope>NUCLEOTIDE SEQUENCE [LARGE SCALE GENOMIC DNA]</scope>
    <source>
        <strain evidence="2">cv. Daliak</strain>
    </source>
</reference>
<dbReference type="OrthoDB" id="1426853at2759"/>
<evidence type="ECO:0000313" key="2">
    <source>
        <dbReference type="Proteomes" id="UP000242715"/>
    </source>
</evidence>
<gene>
    <name evidence="1" type="ORF">TSUD_410920</name>
</gene>
<sequence length="317" mass="36069">MVEFLNPPKLEFLNKLLPCEHSEMHQTGEDLPQVLVQVNMFNCGGIAIERCPRNDDEDCASAYDSKNSLQVQSFRFLSLRLHQTLMDSPSRLGRLLVFLVILDADVAFTITASEADKQSKNFETEFILFDVLKLQNQSSVQAFSSPIKVKRQHGNNVRFSKDQDLNSKKGELLSDLLLPSSESITFISHLRDLGIIVFDPGGIMSMIYSSALSFLSNFISIYFTVCVFVLDPGGNHHHFFSLLILLYGGDAFRLHNNLHSNINQIFLMNPQHQSEFCKWRRPLVIVVLRLHELINGIRKRTSVLALVEFLDRVDTIL</sequence>
<dbReference type="Proteomes" id="UP000242715">
    <property type="component" value="Unassembled WGS sequence"/>
</dbReference>
<dbReference type="AlphaFoldDB" id="A0A2Z6P318"/>
<protein>
    <submittedName>
        <fullName evidence="1">Uncharacterized protein</fullName>
    </submittedName>
</protein>
<keyword evidence="2" id="KW-1185">Reference proteome</keyword>
<proteinExistence type="predicted"/>
<name>A0A2Z6P318_TRISU</name>
<evidence type="ECO:0000313" key="1">
    <source>
        <dbReference type="EMBL" id="GAU50831.1"/>
    </source>
</evidence>
<organism evidence="1 2">
    <name type="scientific">Trifolium subterraneum</name>
    <name type="common">Subterranean clover</name>
    <dbReference type="NCBI Taxonomy" id="3900"/>
    <lineage>
        <taxon>Eukaryota</taxon>
        <taxon>Viridiplantae</taxon>
        <taxon>Streptophyta</taxon>
        <taxon>Embryophyta</taxon>
        <taxon>Tracheophyta</taxon>
        <taxon>Spermatophyta</taxon>
        <taxon>Magnoliopsida</taxon>
        <taxon>eudicotyledons</taxon>
        <taxon>Gunneridae</taxon>
        <taxon>Pentapetalae</taxon>
        <taxon>rosids</taxon>
        <taxon>fabids</taxon>
        <taxon>Fabales</taxon>
        <taxon>Fabaceae</taxon>
        <taxon>Papilionoideae</taxon>
        <taxon>50 kb inversion clade</taxon>
        <taxon>NPAAA clade</taxon>
        <taxon>Hologalegina</taxon>
        <taxon>IRL clade</taxon>
        <taxon>Trifolieae</taxon>
        <taxon>Trifolium</taxon>
    </lineage>
</organism>